<name>A0A1W6MJ24_9FLAO</name>
<proteinExistence type="predicted"/>
<protein>
    <submittedName>
        <fullName evidence="1">Uncharacterized protein</fullName>
    </submittedName>
</protein>
<keyword evidence="2" id="KW-1185">Reference proteome</keyword>
<gene>
    <name evidence="1" type="ORF">BST97_05585</name>
</gene>
<accession>A0A1W6MJ24</accession>
<evidence type="ECO:0000313" key="1">
    <source>
        <dbReference type="EMBL" id="ARN77496.1"/>
    </source>
</evidence>
<sequence>MGVVHKLNPAAQSSTFHFFRASKNKKSLPFPNADNKFYEDDFYMSKKLFIDVEIYNFAKIG</sequence>
<evidence type="ECO:0000313" key="2">
    <source>
        <dbReference type="Proteomes" id="UP000193431"/>
    </source>
</evidence>
<dbReference type="EMBL" id="CP019344">
    <property type="protein sequence ID" value="ARN77496.1"/>
    <property type="molecule type" value="Genomic_DNA"/>
</dbReference>
<dbReference type="Proteomes" id="UP000193431">
    <property type="component" value="Chromosome"/>
</dbReference>
<organism evidence="1 2">
    <name type="scientific">Nonlabens spongiae</name>
    <dbReference type="NCBI Taxonomy" id="331648"/>
    <lineage>
        <taxon>Bacteria</taxon>
        <taxon>Pseudomonadati</taxon>
        <taxon>Bacteroidota</taxon>
        <taxon>Flavobacteriia</taxon>
        <taxon>Flavobacteriales</taxon>
        <taxon>Flavobacteriaceae</taxon>
        <taxon>Nonlabens</taxon>
    </lineage>
</organism>
<dbReference type="AlphaFoldDB" id="A0A1W6MJ24"/>
<reference evidence="1 2" key="1">
    <citation type="submission" date="2016-11" db="EMBL/GenBank/DDBJ databases">
        <title>Trade-off between light-utilization and light-protection in marine flavobacteria.</title>
        <authorList>
            <person name="Kumagai Y."/>
        </authorList>
    </citation>
    <scope>NUCLEOTIDE SEQUENCE [LARGE SCALE GENOMIC DNA]</scope>
    <source>
        <strain evidence="1 2">JCM 13191</strain>
    </source>
</reference>